<dbReference type="OrthoDB" id="9809616at2"/>
<keyword evidence="6" id="KW-0368">Histidine biosynthesis</keyword>
<proteinExistence type="inferred from homology"/>
<keyword evidence="4 6" id="KW-0808">Transferase</keyword>
<keyword evidence="6" id="KW-0028">Amino-acid biosynthesis</keyword>
<dbReference type="AlphaFoldDB" id="A0A2I1I564"/>
<dbReference type="HAMAP" id="MF_01023">
    <property type="entry name" value="HisC_aminotrans_2"/>
    <property type="match status" value="1"/>
</dbReference>
<dbReference type="EMBL" id="PKKJ01000004">
    <property type="protein sequence ID" value="PKY66278.1"/>
    <property type="molecule type" value="Genomic_DNA"/>
</dbReference>
<dbReference type="Proteomes" id="UP000234545">
    <property type="component" value="Unassembled WGS sequence"/>
</dbReference>
<organism evidence="8 9">
    <name type="scientific">Schaalia turicensis</name>
    <dbReference type="NCBI Taxonomy" id="131111"/>
    <lineage>
        <taxon>Bacteria</taxon>
        <taxon>Bacillati</taxon>
        <taxon>Actinomycetota</taxon>
        <taxon>Actinomycetes</taxon>
        <taxon>Actinomycetales</taxon>
        <taxon>Actinomycetaceae</taxon>
        <taxon>Schaalia</taxon>
    </lineage>
</organism>
<dbReference type="RefSeq" id="WP_101628043.1">
    <property type="nucleotide sequence ID" value="NZ_PKKJ01000004.1"/>
</dbReference>
<keyword evidence="3 6" id="KW-0032">Aminotransferase</keyword>
<keyword evidence="5 6" id="KW-0663">Pyridoxal phosphate</keyword>
<evidence type="ECO:0000256" key="4">
    <source>
        <dbReference type="ARBA" id="ARBA00022679"/>
    </source>
</evidence>
<dbReference type="InterPro" id="IPR015424">
    <property type="entry name" value="PyrdxlP-dep_Trfase"/>
</dbReference>
<dbReference type="GO" id="GO:0030170">
    <property type="term" value="F:pyridoxal phosphate binding"/>
    <property type="evidence" value="ECO:0007669"/>
    <property type="project" value="InterPro"/>
</dbReference>
<evidence type="ECO:0000256" key="5">
    <source>
        <dbReference type="ARBA" id="ARBA00022898"/>
    </source>
</evidence>
<accession>A0A2I1I564</accession>
<name>A0A2I1I564_9ACTO</name>
<gene>
    <name evidence="6" type="primary">hisC</name>
    <name evidence="8" type="ORF">CYJ25_04695</name>
</gene>
<comment type="caution">
    <text evidence="8">The sequence shown here is derived from an EMBL/GenBank/DDBJ whole genome shotgun (WGS) entry which is preliminary data.</text>
</comment>
<protein>
    <recommendedName>
        <fullName evidence="6">Histidinol-phosphate aminotransferase</fullName>
        <ecNumber evidence="6">2.6.1.9</ecNumber>
    </recommendedName>
    <alternativeName>
        <fullName evidence="6">Imidazole acetol-phosphate transaminase</fullName>
    </alternativeName>
</protein>
<dbReference type="InterPro" id="IPR024892">
    <property type="entry name" value="ArAT"/>
</dbReference>
<evidence type="ECO:0000259" key="7">
    <source>
        <dbReference type="Pfam" id="PF00155"/>
    </source>
</evidence>
<dbReference type="InterPro" id="IPR015422">
    <property type="entry name" value="PyrdxlP-dep_Trfase_small"/>
</dbReference>
<evidence type="ECO:0000256" key="3">
    <source>
        <dbReference type="ARBA" id="ARBA00022576"/>
    </source>
</evidence>
<dbReference type="Pfam" id="PF00155">
    <property type="entry name" value="Aminotran_1_2"/>
    <property type="match status" value="1"/>
</dbReference>
<dbReference type="InterPro" id="IPR005861">
    <property type="entry name" value="HisP_aminotrans"/>
</dbReference>
<reference evidence="8 9" key="1">
    <citation type="submission" date="2017-12" db="EMBL/GenBank/DDBJ databases">
        <title>Phylogenetic diversity of female urinary microbiome.</title>
        <authorList>
            <person name="Thomas-White K."/>
            <person name="Wolfe A.J."/>
        </authorList>
    </citation>
    <scope>NUCLEOTIDE SEQUENCE [LARGE SCALE GENOMIC DNA]</scope>
    <source>
        <strain evidence="8 9">UMB0250</strain>
    </source>
</reference>
<comment type="subunit">
    <text evidence="2 6">Homodimer.</text>
</comment>
<comment type="cofactor">
    <cofactor evidence="1 6">
        <name>pyridoxal 5'-phosphate</name>
        <dbReference type="ChEBI" id="CHEBI:597326"/>
    </cofactor>
</comment>
<feature type="modified residue" description="N6-(pyridoxal phosphate)lysine" evidence="6">
    <location>
        <position position="226"/>
    </location>
</feature>
<sequence>MNAPRDNAALTVPIRCAVEDLPRYKPGKSAPGAVKMSSNEMPDGPSAKVVQAMTKALESVNRYPDLTATPVRQAVAERFDVAPEQVCVGTGSSALLVAALNVVCEPGTRVVYPWRSFESYPIAIPSVHGVGVPIPLLADGAHDLEALVASANEDNVGALILCSPNNPTGPALTFEQVHDVVERVNPHVLILVDEAYIDFVTDPCVSTAIPLISEHSNVLVMRTFSKVHALAGIRIGYAIGHEDLIGAIQAVSIPFGVSTVAQAGALASLAEAEEIHTQAKRIAAERDRMIAELRDVGFEVPDSQANFFFLPGAGNEVVDACAAAGLIVRPFADGVRVSVATPDMNDEFLKVTRPLAEC</sequence>
<dbReference type="InterPro" id="IPR050106">
    <property type="entry name" value="HistidinolP_aminotransfase"/>
</dbReference>
<evidence type="ECO:0000256" key="1">
    <source>
        <dbReference type="ARBA" id="ARBA00001933"/>
    </source>
</evidence>
<dbReference type="PANTHER" id="PTHR43643:SF3">
    <property type="entry name" value="HISTIDINOL-PHOSPHATE AMINOTRANSFERASE"/>
    <property type="match status" value="1"/>
</dbReference>
<dbReference type="NCBIfam" id="NF002878">
    <property type="entry name" value="PRK03321.1"/>
    <property type="match status" value="1"/>
</dbReference>
<comment type="catalytic activity">
    <reaction evidence="6">
        <text>L-histidinol phosphate + 2-oxoglutarate = 3-(imidazol-4-yl)-2-oxopropyl phosphate + L-glutamate</text>
        <dbReference type="Rhea" id="RHEA:23744"/>
        <dbReference type="ChEBI" id="CHEBI:16810"/>
        <dbReference type="ChEBI" id="CHEBI:29985"/>
        <dbReference type="ChEBI" id="CHEBI:57766"/>
        <dbReference type="ChEBI" id="CHEBI:57980"/>
        <dbReference type="EC" id="2.6.1.9"/>
    </reaction>
</comment>
<dbReference type="Gene3D" id="3.40.640.10">
    <property type="entry name" value="Type I PLP-dependent aspartate aminotransferase-like (Major domain)"/>
    <property type="match status" value="1"/>
</dbReference>
<dbReference type="GO" id="GO:0000105">
    <property type="term" value="P:L-histidine biosynthetic process"/>
    <property type="evidence" value="ECO:0007669"/>
    <property type="project" value="UniProtKB-UniRule"/>
</dbReference>
<evidence type="ECO:0000313" key="9">
    <source>
        <dbReference type="Proteomes" id="UP000234545"/>
    </source>
</evidence>
<dbReference type="InterPro" id="IPR004839">
    <property type="entry name" value="Aminotransferase_I/II_large"/>
</dbReference>
<dbReference type="CDD" id="cd00609">
    <property type="entry name" value="AAT_like"/>
    <property type="match status" value="1"/>
</dbReference>
<comment type="similarity">
    <text evidence="6">Belongs to the class-II pyridoxal-phosphate-dependent aminotransferase family. Histidinol-phosphate aminotransferase subfamily.</text>
</comment>
<comment type="pathway">
    <text evidence="6">Amino-acid biosynthesis; L-histidine biosynthesis; L-histidine from 5-phospho-alpha-D-ribose 1-diphosphate: step 7/9.</text>
</comment>
<dbReference type="GO" id="GO:0004400">
    <property type="term" value="F:histidinol-phosphate transaminase activity"/>
    <property type="evidence" value="ECO:0007669"/>
    <property type="project" value="UniProtKB-UniRule"/>
</dbReference>
<evidence type="ECO:0000256" key="2">
    <source>
        <dbReference type="ARBA" id="ARBA00011738"/>
    </source>
</evidence>
<feature type="domain" description="Aminotransferase class I/classII large" evidence="7">
    <location>
        <begin position="34"/>
        <end position="349"/>
    </location>
</feature>
<evidence type="ECO:0000313" key="8">
    <source>
        <dbReference type="EMBL" id="PKY66278.1"/>
    </source>
</evidence>
<evidence type="ECO:0000256" key="6">
    <source>
        <dbReference type="HAMAP-Rule" id="MF_01023"/>
    </source>
</evidence>
<dbReference type="EC" id="2.6.1.9" evidence="6"/>
<dbReference type="InterPro" id="IPR015421">
    <property type="entry name" value="PyrdxlP-dep_Trfase_major"/>
</dbReference>
<dbReference type="UniPathway" id="UPA00031">
    <property type="reaction ID" value="UER00012"/>
</dbReference>
<dbReference type="Gene3D" id="3.90.1150.10">
    <property type="entry name" value="Aspartate Aminotransferase, domain 1"/>
    <property type="match status" value="1"/>
</dbReference>
<dbReference type="SUPFAM" id="SSF53383">
    <property type="entry name" value="PLP-dependent transferases"/>
    <property type="match status" value="1"/>
</dbReference>
<dbReference type="PANTHER" id="PTHR43643">
    <property type="entry name" value="HISTIDINOL-PHOSPHATE AMINOTRANSFERASE 2"/>
    <property type="match status" value="1"/>
</dbReference>